<dbReference type="PROSITE" id="PS51257">
    <property type="entry name" value="PROKAR_LIPOPROTEIN"/>
    <property type="match status" value="1"/>
</dbReference>
<dbReference type="SUPFAM" id="SSF53850">
    <property type="entry name" value="Periplasmic binding protein-like II"/>
    <property type="match status" value="1"/>
</dbReference>
<gene>
    <name evidence="1" type="ORF">J40TS1_15620</name>
</gene>
<keyword evidence="2" id="KW-1185">Reference proteome</keyword>
<dbReference type="RefSeq" id="WP_213514180.1">
    <property type="nucleotide sequence ID" value="NZ_BOSE01000002.1"/>
</dbReference>
<proteinExistence type="predicted"/>
<dbReference type="PANTHER" id="PTHR43649">
    <property type="entry name" value="ARABINOSE-BINDING PROTEIN-RELATED"/>
    <property type="match status" value="1"/>
</dbReference>
<dbReference type="EMBL" id="BOSE01000002">
    <property type="protein sequence ID" value="GIP15920.1"/>
    <property type="molecule type" value="Genomic_DNA"/>
</dbReference>
<reference evidence="1" key="1">
    <citation type="submission" date="2021-03" db="EMBL/GenBank/DDBJ databases">
        <title>Antimicrobial resistance genes in bacteria isolated from Japanese honey, and their potential for conferring macrolide and lincosamide resistance in the American foulbrood pathogen Paenibacillus larvae.</title>
        <authorList>
            <person name="Okamoto M."/>
            <person name="Kumagai M."/>
            <person name="Kanamori H."/>
            <person name="Takamatsu D."/>
        </authorList>
    </citation>
    <scope>NUCLEOTIDE SEQUENCE</scope>
    <source>
        <strain evidence="1">J40TS1</strain>
    </source>
</reference>
<keyword evidence="1" id="KW-0547">Nucleotide-binding</keyword>
<evidence type="ECO:0000313" key="2">
    <source>
        <dbReference type="Proteomes" id="UP000683139"/>
    </source>
</evidence>
<organism evidence="1 2">
    <name type="scientific">Paenibacillus montaniterrae</name>
    <dbReference type="NCBI Taxonomy" id="429341"/>
    <lineage>
        <taxon>Bacteria</taxon>
        <taxon>Bacillati</taxon>
        <taxon>Bacillota</taxon>
        <taxon>Bacilli</taxon>
        <taxon>Bacillales</taxon>
        <taxon>Paenibacillaceae</taxon>
        <taxon>Paenibacillus</taxon>
    </lineage>
</organism>
<protein>
    <submittedName>
        <fullName evidence="1">ABC transporter ATP-binding protein</fullName>
    </submittedName>
</protein>
<accession>A0A920CX39</accession>
<dbReference type="GO" id="GO:0005524">
    <property type="term" value="F:ATP binding"/>
    <property type="evidence" value="ECO:0007669"/>
    <property type="project" value="UniProtKB-KW"/>
</dbReference>
<dbReference type="Gene3D" id="3.40.190.10">
    <property type="entry name" value="Periplasmic binding protein-like II"/>
    <property type="match status" value="2"/>
</dbReference>
<dbReference type="InterPro" id="IPR006059">
    <property type="entry name" value="SBP"/>
</dbReference>
<dbReference type="InterPro" id="IPR050490">
    <property type="entry name" value="Bact_solute-bd_prot1"/>
</dbReference>
<sequence length="454" mass="49834">MSKRKSSSIKHLLTIVTVMLVIAMLAGCGGNAKGESNNGGANGSGTVDSSSDQIQLRFAWWGSQGRHDRTLKAIELFEKKYPHIKVVPEYSSWDGYWERLSTQVAAKNAPDVMQMSILYIKEYSERNVLGDMNPYVGNQLGIEQLNADVVANQGTVDGKLTGIPAADNASVMLINKEIFKQAGIEPPAIDSTWEELFAKSSELKAALGDGVYGVFDASSSLEAFMYYLFSKGDSLYTGNELGYSDDNFRAWLEMWEQARNEGLATPANVTAAALPLSNADPNKDALLKGQVAVYGPTWVAVFPAYESLMTENVDMIAYPYAEQTGSVLQTAMFFSTAAQSKHPEEAALLIDFLVNSEEAADVLETERGLPENKSIRSYLEPKYTERDKRMIAMLEHVSSIKPSMYDAGPKGAGEVTSLFEQVVQKHQFGVATIDEVIAEFRTEGNKIFAKNNNE</sequence>
<dbReference type="Pfam" id="PF01547">
    <property type="entry name" value="SBP_bac_1"/>
    <property type="match status" value="1"/>
</dbReference>
<evidence type="ECO:0000313" key="1">
    <source>
        <dbReference type="EMBL" id="GIP15920.1"/>
    </source>
</evidence>
<dbReference type="AlphaFoldDB" id="A0A920CX39"/>
<comment type="caution">
    <text evidence="1">The sequence shown here is derived from an EMBL/GenBank/DDBJ whole genome shotgun (WGS) entry which is preliminary data.</text>
</comment>
<name>A0A920CX39_9BACL</name>
<keyword evidence="1" id="KW-0067">ATP-binding</keyword>
<dbReference type="PANTHER" id="PTHR43649:SF11">
    <property type="entry name" value="ABC TRANSPORTER SUBSTRATE-BINDING PROTEIN YESO-RELATED"/>
    <property type="match status" value="1"/>
</dbReference>
<dbReference type="Proteomes" id="UP000683139">
    <property type="component" value="Unassembled WGS sequence"/>
</dbReference>